<dbReference type="RefSeq" id="WP_145214100.1">
    <property type="nucleotide sequence ID" value="NZ_CP036432.1"/>
</dbReference>
<gene>
    <name evidence="2" type="ORF">TBK1r_39660</name>
</gene>
<feature type="compositionally biased region" description="Basic and acidic residues" evidence="1">
    <location>
        <begin position="64"/>
        <end position="74"/>
    </location>
</feature>
<evidence type="ECO:0000256" key="1">
    <source>
        <dbReference type="SAM" id="MobiDB-lite"/>
    </source>
</evidence>
<protein>
    <submittedName>
        <fullName evidence="2">Uncharacterized protein</fullName>
    </submittedName>
</protein>
<dbReference type="Proteomes" id="UP000318081">
    <property type="component" value="Chromosome"/>
</dbReference>
<proteinExistence type="predicted"/>
<name>A0ABX5XYY5_9BACT</name>
<sequence>MSKDSHIEAIDPNLLYNAEKLRRIEGISLAEMKKFIRENCVYSEAWQGRLNVLGSDYIDAMSRRGLVDSEEKKRERQRKSGASTRAKNKETTEQ</sequence>
<reference evidence="2 3" key="1">
    <citation type="submission" date="2019-02" db="EMBL/GenBank/DDBJ databases">
        <title>Deep-cultivation of Planctomycetes and their phenomic and genomic characterization uncovers novel biology.</title>
        <authorList>
            <person name="Wiegand S."/>
            <person name="Jogler M."/>
            <person name="Boedeker C."/>
            <person name="Pinto D."/>
            <person name="Vollmers J."/>
            <person name="Rivas-Marin E."/>
            <person name="Kohn T."/>
            <person name="Peeters S.H."/>
            <person name="Heuer A."/>
            <person name="Rast P."/>
            <person name="Oberbeckmann S."/>
            <person name="Bunk B."/>
            <person name="Jeske O."/>
            <person name="Meyerdierks A."/>
            <person name="Storesund J.E."/>
            <person name="Kallscheuer N."/>
            <person name="Luecker S."/>
            <person name="Lage O.M."/>
            <person name="Pohl T."/>
            <person name="Merkel B.J."/>
            <person name="Hornburger P."/>
            <person name="Mueller R.-W."/>
            <person name="Bruemmer F."/>
            <person name="Labrenz M."/>
            <person name="Spormann A.M."/>
            <person name="Op den Camp H."/>
            <person name="Overmann J."/>
            <person name="Amann R."/>
            <person name="Jetten M.S.M."/>
            <person name="Mascher T."/>
            <person name="Medema M.H."/>
            <person name="Devos D.P."/>
            <person name="Kaster A.-K."/>
            <person name="Ovreas L."/>
            <person name="Rohde M."/>
            <person name="Galperin M.Y."/>
            <person name="Jogler C."/>
        </authorList>
    </citation>
    <scope>NUCLEOTIDE SEQUENCE [LARGE SCALE GENOMIC DNA]</scope>
    <source>
        <strain evidence="2 3">TBK1r</strain>
    </source>
</reference>
<accession>A0ABX5XYY5</accession>
<evidence type="ECO:0000313" key="2">
    <source>
        <dbReference type="EMBL" id="QDV85014.1"/>
    </source>
</evidence>
<feature type="region of interest" description="Disordered" evidence="1">
    <location>
        <begin position="64"/>
        <end position="94"/>
    </location>
</feature>
<organism evidence="2 3">
    <name type="scientific">Stieleria magnilauensis</name>
    <dbReference type="NCBI Taxonomy" id="2527963"/>
    <lineage>
        <taxon>Bacteria</taxon>
        <taxon>Pseudomonadati</taxon>
        <taxon>Planctomycetota</taxon>
        <taxon>Planctomycetia</taxon>
        <taxon>Pirellulales</taxon>
        <taxon>Pirellulaceae</taxon>
        <taxon>Stieleria</taxon>
    </lineage>
</organism>
<evidence type="ECO:0000313" key="3">
    <source>
        <dbReference type="Proteomes" id="UP000318081"/>
    </source>
</evidence>
<dbReference type="EMBL" id="CP036432">
    <property type="protein sequence ID" value="QDV85014.1"/>
    <property type="molecule type" value="Genomic_DNA"/>
</dbReference>
<keyword evidence="3" id="KW-1185">Reference proteome</keyword>